<keyword evidence="1" id="KW-0677">Repeat</keyword>
<feature type="domain" description="Myb-like" evidence="5">
    <location>
        <begin position="79"/>
        <end position="132"/>
    </location>
</feature>
<dbReference type="CDD" id="cd00167">
    <property type="entry name" value="SANT"/>
    <property type="match status" value="2"/>
</dbReference>
<reference evidence="7 8" key="1">
    <citation type="submission" date="2018-03" db="EMBL/GenBank/DDBJ databases">
        <title>Draft genome sequence of Rohu Carp (Labeo rohita).</title>
        <authorList>
            <person name="Das P."/>
            <person name="Kushwaha B."/>
            <person name="Joshi C.G."/>
            <person name="Kumar D."/>
            <person name="Nagpure N.S."/>
            <person name="Sahoo L."/>
            <person name="Das S.P."/>
            <person name="Bit A."/>
            <person name="Patnaik S."/>
            <person name="Meher P.K."/>
            <person name="Jayasankar P."/>
            <person name="Koringa P.G."/>
            <person name="Patel N.V."/>
            <person name="Hinsu A.T."/>
            <person name="Kumar R."/>
            <person name="Pandey M."/>
            <person name="Agarwal S."/>
            <person name="Srivastava S."/>
            <person name="Singh M."/>
            <person name="Iquebal M.A."/>
            <person name="Jaiswal S."/>
            <person name="Angadi U.B."/>
            <person name="Kumar N."/>
            <person name="Raza M."/>
            <person name="Shah T.M."/>
            <person name="Rai A."/>
            <person name="Jena J.K."/>
        </authorList>
    </citation>
    <scope>NUCLEOTIDE SEQUENCE [LARGE SCALE GENOMIC DNA]</scope>
    <source>
        <strain evidence="7">DASCIFA01</strain>
        <tissue evidence="7">Testis</tissue>
    </source>
</reference>
<sequence>MMEEVEKLCERLELTSLQTLNEALASGDKEQSKAALEKQVQEVNIQMQKEKEAEMQAQQAARGAEHASGGAGGVNNRGWSEEDLQLLIKAVNLFPAGTNARWEVIANYMNQHSSSGTKRTAKDVINKAKTLQKLDPHQKDEINRKAFEKFKKEHSAVPPTVDNAVPSERFDEEQKLLEQALKTYPVNTPERWEKISEAVPGRSKKDCMKRYKELVEMIKAKKAAQEQVAAKNKK</sequence>
<evidence type="ECO:0000256" key="1">
    <source>
        <dbReference type="ARBA" id="ARBA00022737"/>
    </source>
</evidence>
<evidence type="ECO:0007829" key="9">
    <source>
        <dbReference type="PeptideAtlas" id="A0A498N6D1"/>
    </source>
</evidence>
<dbReference type="EMBL" id="QBIY01012047">
    <property type="protein sequence ID" value="RXN27262.1"/>
    <property type="molecule type" value="Genomic_DNA"/>
</dbReference>
<evidence type="ECO:0000313" key="6">
    <source>
        <dbReference type="EMBL" id="RXN08155.1"/>
    </source>
</evidence>
<gene>
    <name evidence="7" type="ORF">ROHU_020253</name>
    <name evidence="6" type="ORF">ROHU_031978</name>
</gene>
<dbReference type="PANTHER" id="PTHR43999">
    <property type="entry name" value="DNAJ HOMOLOG SUBFAMILY C MEMBER 2"/>
    <property type="match status" value="1"/>
</dbReference>
<evidence type="ECO:0000256" key="3">
    <source>
        <dbReference type="ARBA" id="ARBA00023242"/>
    </source>
</evidence>
<name>A0A498N6D1_LABRO</name>
<dbReference type="EMBL" id="QBIY01013329">
    <property type="protein sequence ID" value="RXN08155.1"/>
    <property type="molecule type" value="Genomic_DNA"/>
</dbReference>
<dbReference type="InterPro" id="IPR044634">
    <property type="entry name" value="Zuotin/DnaJC2"/>
</dbReference>
<dbReference type="Pfam" id="PF23082">
    <property type="entry name" value="Myb_DNA-binding_2"/>
    <property type="match status" value="2"/>
</dbReference>
<dbReference type="AlphaFoldDB" id="A0A498N6D1"/>
<feature type="region of interest" description="Disordered" evidence="4">
    <location>
        <begin position="48"/>
        <end position="76"/>
    </location>
</feature>
<dbReference type="InterPro" id="IPR032003">
    <property type="entry name" value="RAC_head"/>
</dbReference>
<dbReference type="GO" id="GO:0051083">
    <property type="term" value="P:'de novo' cotranslational protein folding"/>
    <property type="evidence" value="ECO:0007669"/>
    <property type="project" value="InterPro"/>
</dbReference>
<dbReference type="STRING" id="84645.A0A498N6D1"/>
<dbReference type="GO" id="GO:0030544">
    <property type="term" value="F:Hsp70 protein binding"/>
    <property type="evidence" value="ECO:0007669"/>
    <property type="project" value="InterPro"/>
</dbReference>
<keyword evidence="8" id="KW-1185">Reference proteome</keyword>
<evidence type="ECO:0000256" key="2">
    <source>
        <dbReference type="ARBA" id="ARBA00023186"/>
    </source>
</evidence>
<dbReference type="SMART" id="SM00717">
    <property type="entry name" value="SANT"/>
    <property type="match status" value="2"/>
</dbReference>
<feature type="domain" description="Myb-like" evidence="5">
    <location>
        <begin position="171"/>
        <end position="215"/>
    </location>
</feature>
<keyword evidence="2" id="KW-0143">Chaperone</keyword>
<accession>A0A498N6D1</accession>
<keyword evidence="9" id="KW-1267">Proteomics identification</keyword>
<evidence type="ECO:0000313" key="8">
    <source>
        <dbReference type="Proteomes" id="UP000290572"/>
    </source>
</evidence>
<dbReference type="PROSITE" id="PS50090">
    <property type="entry name" value="MYB_LIKE"/>
    <property type="match status" value="2"/>
</dbReference>
<dbReference type="GO" id="GO:0005829">
    <property type="term" value="C:cytosol"/>
    <property type="evidence" value="ECO:0007669"/>
    <property type="project" value="TreeGrafter"/>
</dbReference>
<dbReference type="InterPro" id="IPR001005">
    <property type="entry name" value="SANT/Myb"/>
</dbReference>
<organism evidence="7 8">
    <name type="scientific">Labeo rohita</name>
    <name type="common">Indian major carp</name>
    <name type="synonym">Cyprinus rohita</name>
    <dbReference type="NCBI Taxonomy" id="84645"/>
    <lineage>
        <taxon>Eukaryota</taxon>
        <taxon>Metazoa</taxon>
        <taxon>Chordata</taxon>
        <taxon>Craniata</taxon>
        <taxon>Vertebrata</taxon>
        <taxon>Euteleostomi</taxon>
        <taxon>Actinopterygii</taxon>
        <taxon>Neopterygii</taxon>
        <taxon>Teleostei</taxon>
        <taxon>Ostariophysi</taxon>
        <taxon>Cypriniformes</taxon>
        <taxon>Cyprinidae</taxon>
        <taxon>Labeoninae</taxon>
        <taxon>Labeonini</taxon>
        <taxon>Labeo</taxon>
    </lineage>
</organism>
<dbReference type="InterPro" id="IPR009057">
    <property type="entry name" value="Homeodomain-like_sf"/>
</dbReference>
<comment type="caution">
    <text evidence="7">The sequence shown here is derived from an EMBL/GenBank/DDBJ whole genome shotgun (WGS) entry which is preliminary data.</text>
</comment>
<evidence type="ECO:0000313" key="7">
    <source>
        <dbReference type="EMBL" id="RXN27262.1"/>
    </source>
</evidence>
<dbReference type="Pfam" id="PF16717">
    <property type="entry name" value="RAC_head"/>
    <property type="match status" value="1"/>
</dbReference>
<dbReference type="PANTHER" id="PTHR43999:SF1">
    <property type="entry name" value="DNAJ HOMOLOG SUBFAMILY C MEMBER 2"/>
    <property type="match status" value="1"/>
</dbReference>
<dbReference type="Gene3D" id="1.10.10.60">
    <property type="entry name" value="Homeodomain-like"/>
    <property type="match status" value="2"/>
</dbReference>
<protein>
    <submittedName>
        <fullName evidence="7">DnaJ-like protein</fullName>
    </submittedName>
</protein>
<dbReference type="SUPFAM" id="SSF46689">
    <property type="entry name" value="Homeodomain-like"/>
    <property type="match status" value="2"/>
</dbReference>
<dbReference type="GO" id="GO:0043022">
    <property type="term" value="F:ribosome binding"/>
    <property type="evidence" value="ECO:0007669"/>
    <property type="project" value="InterPro"/>
</dbReference>
<evidence type="ECO:0000259" key="5">
    <source>
        <dbReference type="PROSITE" id="PS50090"/>
    </source>
</evidence>
<evidence type="ECO:0000256" key="4">
    <source>
        <dbReference type="SAM" id="MobiDB-lite"/>
    </source>
</evidence>
<dbReference type="Proteomes" id="UP000290572">
    <property type="component" value="Unassembled WGS sequence"/>
</dbReference>
<dbReference type="FunFam" id="1.10.10.60:FF:000180">
    <property type="entry name" value="DnaJ (Hsp40) homolog, subfamily C, member 2"/>
    <property type="match status" value="1"/>
</dbReference>
<proteinExistence type="evidence at protein level"/>
<dbReference type="GO" id="GO:0006450">
    <property type="term" value="P:regulation of translational fidelity"/>
    <property type="evidence" value="ECO:0007669"/>
    <property type="project" value="InterPro"/>
</dbReference>
<keyword evidence="3" id="KW-0539">Nucleus</keyword>